<dbReference type="AlphaFoldDB" id="A0A2Z6MW18"/>
<protein>
    <submittedName>
        <fullName evidence="1">Uncharacterized protein</fullName>
    </submittedName>
</protein>
<accession>A0A2Z6MW18</accession>
<sequence length="69" mass="7544">MASYGEELLCTVLGLILILLVVGNLEFERIKGATKICCGIVGLRLAQVALELFPCDWRGCMNRDSVDSL</sequence>
<name>A0A2Z6MW18_TRISU</name>
<organism evidence="1 2">
    <name type="scientific">Trifolium subterraneum</name>
    <name type="common">Subterranean clover</name>
    <dbReference type="NCBI Taxonomy" id="3900"/>
    <lineage>
        <taxon>Eukaryota</taxon>
        <taxon>Viridiplantae</taxon>
        <taxon>Streptophyta</taxon>
        <taxon>Embryophyta</taxon>
        <taxon>Tracheophyta</taxon>
        <taxon>Spermatophyta</taxon>
        <taxon>Magnoliopsida</taxon>
        <taxon>eudicotyledons</taxon>
        <taxon>Gunneridae</taxon>
        <taxon>Pentapetalae</taxon>
        <taxon>rosids</taxon>
        <taxon>fabids</taxon>
        <taxon>Fabales</taxon>
        <taxon>Fabaceae</taxon>
        <taxon>Papilionoideae</taxon>
        <taxon>50 kb inversion clade</taxon>
        <taxon>NPAAA clade</taxon>
        <taxon>Hologalegina</taxon>
        <taxon>IRL clade</taxon>
        <taxon>Trifolieae</taxon>
        <taxon>Trifolium</taxon>
    </lineage>
</organism>
<evidence type="ECO:0000313" key="1">
    <source>
        <dbReference type="EMBL" id="GAU29072.1"/>
    </source>
</evidence>
<reference evidence="2" key="1">
    <citation type="journal article" date="2017" name="Front. Plant Sci.">
        <title>Climate Clever Clovers: New Paradigm to Reduce the Environmental Footprint of Ruminants by Breeding Low Methanogenic Forages Utilizing Haplotype Variation.</title>
        <authorList>
            <person name="Kaur P."/>
            <person name="Appels R."/>
            <person name="Bayer P.E."/>
            <person name="Keeble-Gagnere G."/>
            <person name="Wang J."/>
            <person name="Hirakawa H."/>
            <person name="Shirasawa K."/>
            <person name="Vercoe P."/>
            <person name="Stefanova K."/>
            <person name="Durmic Z."/>
            <person name="Nichols P."/>
            <person name="Revell C."/>
            <person name="Isobe S.N."/>
            <person name="Edwards D."/>
            <person name="Erskine W."/>
        </authorList>
    </citation>
    <scope>NUCLEOTIDE SEQUENCE [LARGE SCALE GENOMIC DNA]</scope>
    <source>
        <strain evidence="2">cv. Daliak</strain>
    </source>
</reference>
<proteinExistence type="predicted"/>
<evidence type="ECO:0000313" key="2">
    <source>
        <dbReference type="Proteomes" id="UP000242715"/>
    </source>
</evidence>
<keyword evidence="2" id="KW-1185">Reference proteome</keyword>
<gene>
    <name evidence="1" type="ORF">TSUD_278280</name>
</gene>
<dbReference type="Proteomes" id="UP000242715">
    <property type="component" value="Unassembled WGS sequence"/>
</dbReference>
<dbReference type="EMBL" id="DF973387">
    <property type="protein sequence ID" value="GAU29072.1"/>
    <property type="molecule type" value="Genomic_DNA"/>
</dbReference>